<evidence type="ECO:0000313" key="3">
    <source>
        <dbReference type="Proteomes" id="UP000076632"/>
    </source>
</evidence>
<evidence type="ECO:0000313" key="2">
    <source>
        <dbReference type="EMBL" id="KZF21300.1"/>
    </source>
</evidence>
<reference evidence="2 3" key="1">
    <citation type="journal article" date="2016" name="Fungal Biol.">
        <title>The genome of Xylona heveae provides a window into fungal endophytism.</title>
        <authorList>
            <person name="Gazis R."/>
            <person name="Kuo A."/>
            <person name="Riley R."/>
            <person name="LaButti K."/>
            <person name="Lipzen A."/>
            <person name="Lin J."/>
            <person name="Amirebrahimi M."/>
            <person name="Hesse C.N."/>
            <person name="Spatafora J.W."/>
            <person name="Henrissat B."/>
            <person name="Hainaut M."/>
            <person name="Grigoriev I.V."/>
            <person name="Hibbett D.S."/>
        </authorList>
    </citation>
    <scope>NUCLEOTIDE SEQUENCE [LARGE SCALE GENOMIC DNA]</scope>
    <source>
        <strain evidence="2 3">TC161</strain>
    </source>
</reference>
<evidence type="ECO:0000256" key="1">
    <source>
        <dbReference type="SAM" id="MobiDB-lite"/>
    </source>
</evidence>
<organism evidence="2 3">
    <name type="scientific">Xylona heveae (strain CBS 132557 / TC161)</name>
    <dbReference type="NCBI Taxonomy" id="1328760"/>
    <lineage>
        <taxon>Eukaryota</taxon>
        <taxon>Fungi</taxon>
        <taxon>Dikarya</taxon>
        <taxon>Ascomycota</taxon>
        <taxon>Pezizomycotina</taxon>
        <taxon>Xylonomycetes</taxon>
        <taxon>Xylonales</taxon>
        <taxon>Xylonaceae</taxon>
        <taxon>Xylona</taxon>
    </lineage>
</organism>
<dbReference type="EMBL" id="KV407461">
    <property type="protein sequence ID" value="KZF21300.1"/>
    <property type="molecule type" value="Genomic_DNA"/>
</dbReference>
<dbReference type="OMA" id="MFEPEKD"/>
<feature type="compositionally biased region" description="Low complexity" evidence="1">
    <location>
        <begin position="68"/>
        <end position="83"/>
    </location>
</feature>
<dbReference type="GeneID" id="28898151"/>
<feature type="compositionally biased region" description="Polar residues" evidence="1">
    <location>
        <begin position="47"/>
        <end position="66"/>
    </location>
</feature>
<keyword evidence="3" id="KW-1185">Reference proteome</keyword>
<accession>A0A165FRV3</accession>
<dbReference type="OrthoDB" id="4188844at2759"/>
<proteinExistence type="predicted"/>
<gene>
    <name evidence="2" type="ORF">L228DRAFT_249105</name>
</gene>
<protein>
    <submittedName>
        <fullName evidence="2">Uncharacterized protein</fullName>
    </submittedName>
</protein>
<feature type="region of interest" description="Disordered" evidence="1">
    <location>
        <begin position="1"/>
        <end position="83"/>
    </location>
</feature>
<dbReference type="InParanoid" id="A0A165FRV3"/>
<dbReference type="AlphaFoldDB" id="A0A165FRV3"/>
<dbReference type="RefSeq" id="XP_018186855.1">
    <property type="nucleotide sequence ID" value="XM_018333014.1"/>
</dbReference>
<name>A0A165FRV3_XYLHT</name>
<dbReference type="Proteomes" id="UP000076632">
    <property type="component" value="Unassembled WGS sequence"/>
</dbReference>
<sequence length="182" mass="19192">MNSRQPAPRPVSTAGVRRNLFNQHLSRRPPMTGPPNHSIASSSSGSNQVAGITLPSSIGSTASQHMGSDAMTSSAVATDSSSDIVVRDRNGNYQVQMPLVMFSGEGELGQGEGGLGSGGDEIGSEKAKIGARLVELYRSHNRRASEPAELFAAVQASLRAKAASLDEDDWMFESEKDGFSNI</sequence>